<keyword evidence="2" id="KW-0812">Transmembrane</keyword>
<accession>A0AB35MJI8</accession>
<evidence type="ECO:0008006" key="5">
    <source>
        <dbReference type="Google" id="ProtNLM"/>
    </source>
</evidence>
<feature type="region of interest" description="Disordered" evidence="1">
    <location>
        <begin position="589"/>
        <end position="610"/>
    </location>
</feature>
<feature type="region of interest" description="Disordered" evidence="1">
    <location>
        <begin position="229"/>
        <end position="289"/>
    </location>
</feature>
<feature type="compositionally biased region" description="Low complexity" evidence="1">
    <location>
        <begin position="71"/>
        <end position="82"/>
    </location>
</feature>
<feature type="compositionally biased region" description="Gly residues" evidence="1">
    <location>
        <begin position="598"/>
        <end position="607"/>
    </location>
</feature>
<feature type="region of interest" description="Disordered" evidence="1">
    <location>
        <begin position="63"/>
        <end position="95"/>
    </location>
</feature>
<dbReference type="EMBL" id="JAUHQB010000006">
    <property type="protein sequence ID" value="MDN4483843.1"/>
    <property type="molecule type" value="Genomic_DNA"/>
</dbReference>
<keyword evidence="2" id="KW-1133">Transmembrane helix</keyword>
<reference evidence="3 4" key="1">
    <citation type="submission" date="2023-06" db="EMBL/GenBank/DDBJ databases">
        <title>SYSU T0a273.</title>
        <authorList>
            <person name="Gao L."/>
            <person name="Fang B.-Z."/>
            <person name="Li W.-J."/>
        </authorList>
    </citation>
    <scope>NUCLEOTIDE SEQUENCE [LARGE SCALE GENOMIC DNA]</scope>
    <source>
        <strain evidence="3 4">SYSU T0a273</strain>
    </source>
</reference>
<keyword evidence="2" id="KW-0472">Membrane</keyword>
<dbReference type="Proteomes" id="UP001172756">
    <property type="component" value="Unassembled WGS sequence"/>
</dbReference>
<evidence type="ECO:0000256" key="1">
    <source>
        <dbReference type="SAM" id="MobiDB-lite"/>
    </source>
</evidence>
<gene>
    <name evidence="3" type="ORF">QQ002_09875</name>
</gene>
<evidence type="ECO:0000313" key="4">
    <source>
        <dbReference type="Proteomes" id="UP001172756"/>
    </source>
</evidence>
<name>A0AB35MJI8_9MICO</name>
<dbReference type="RefSeq" id="WP_301160574.1">
    <property type="nucleotide sequence ID" value="NZ_JAUHQB010000006.1"/>
</dbReference>
<organism evidence="3 4">
    <name type="scientific">Demequina lignilytica</name>
    <dbReference type="NCBI Taxonomy" id="3051663"/>
    <lineage>
        <taxon>Bacteria</taxon>
        <taxon>Bacillati</taxon>
        <taxon>Actinomycetota</taxon>
        <taxon>Actinomycetes</taxon>
        <taxon>Micrococcales</taxon>
        <taxon>Demequinaceae</taxon>
        <taxon>Demequina</taxon>
    </lineage>
</organism>
<evidence type="ECO:0000256" key="2">
    <source>
        <dbReference type="SAM" id="Phobius"/>
    </source>
</evidence>
<protein>
    <recommendedName>
        <fullName evidence="5">Htaa protein</fullName>
    </recommendedName>
</protein>
<feature type="compositionally biased region" description="Low complexity" evidence="1">
    <location>
        <begin position="278"/>
        <end position="289"/>
    </location>
</feature>
<feature type="transmembrane region" description="Helical" evidence="2">
    <location>
        <begin position="39"/>
        <end position="59"/>
    </location>
</feature>
<feature type="compositionally biased region" description="Acidic residues" evidence="1">
    <location>
        <begin position="265"/>
        <end position="275"/>
    </location>
</feature>
<feature type="compositionally biased region" description="Low complexity" evidence="1">
    <location>
        <begin position="237"/>
        <end position="254"/>
    </location>
</feature>
<dbReference type="AlphaFoldDB" id="A0AB35MJI8"/>
<sequence>MVKLSDALRGAADKAPLDGMSIDRAHATRRASRSRALHAGANGLLGAGAVALIAVGVIGPGSALGSRSEDSAATAESATDSAGGDMSAGVPETDGGLAAGTLPAWGMCGSELPAMPEIAGPFSLAAELPTGEAAGGTLDVVATLTSAEDGVFETFEVDGVVLWDGIVVATLGSSTDDVVEIRELVMAAGDSEVTELSVPLENCWDGEALPAGKYEVVLTQELWPSEMIVEEEPPSEPTAEPADPADTADPVEPTDAVDEPAPAEPTDDVAVDPDEAVTSGPADGDAATTTDSAGMLAADAFTRVYSDPVGFAVPGEPVDEPFAAYLGTDPEPVPDPVDPTPVDPTSDSALDADTARELYLAGLTGAWDMAAGTQRWLATSDGLGEVPTSWWGCGYEGDGAFPARSAELDLLSVTVAAPRSISVSYGWIVEGNPAVDVTLANTSEWDLTQFWGMQGVNLALVRDGRVVAEGYPVDPYQNQRAWAMDSAAAIEEQALEDTGDAAVSEPALGEMTIAPEWEGSFLGAGESVSGTYLWRDVSTCWTEAGQLDVAPGSYTLLAMHHLSLPGTTIVEPTGDDGVDLERGSDGGIVVTEPDAGWGVEGSAGTTGSGEASIGIAEPDIAIAPEPGYYDWFELQAWTSLGTVTVR</sequence>
<evidence type="ECO:0000313" key="3">
    <source>
        <dbReference type="EMBL" id="MDN4483843.1"/>
    </source>
</evidence>
<proteinExistence type="predicted"/>
<comment type="caution">
    <text evidence="3">The sequence shown here is derived from an EMBL/GenBank/DDBJ whole genome shotgun (WGS) entry which is preliminary data.</text>
</comment>